<reference evidence="3" key="3">
    <citation type="submission" date="2007-10" db="EMBL/GenBank/DDBJ databases">
        <authorList>
            <person name="Stapleton M."/>
            <person name="Carlson J."/>
            <person name="Frise E."/>
            <person name="Kapadia B."/>
            <person name="Park S."/>
            <person name="Wan K."/>
            <person name="Yu C."/>
            <person name="Celniker S."/>
        </authorList>
    </citation>
    <scope>NUCLEOTIDE SEQUENCE</scope>
</reference>
<accession>Q6NMW3</accession>
<evidence type="ECO:0000313" key="1">
    <source>
        <dbReference type="EMBL" id="AAS15676.1"/>
    </source>
</evidence>
<reference evidence="2" key="2">
    <citation type="submission" date="2006-06" db="EMBL/GenBank/DDBJ databases">
        <authorList>
            <person name="Stapleton M."/>
            <person name="Carlson J."/>
            <person name="Chavez C."/>
            <person name="Frise E."/>
            <person name="George R."/>
            <person name="Pacleb J."/>
            <person name="Park S."/>
            <person name="Wan K."/>
            <person name="Yu C."/>
            <person name="Celniker S."/>
        </authorList>
    </citation>
    <scope>NUCLEOTIDE SEQUENCE</scope>
</reference>
<evidence type="ECO:0000313" key="3">
    <source>
        <dbReference type="EMBL" id="ABV82218.1"/>
    </source>
</evidence>
<protein>
    <submittedName>
        <fullName evidence="3">IP08830p</fullName>
    </submittedName>
    <submittedName>
        <fullName evidence="2">IP09130p</fullName>
    </submittedName>
    <submittedName>
        <fullName evidence="1">LP13194p</fullName>
    </submittedName>
</protein>
<dbReference type="EMBL" id="BT030836">
    <property type="protein sequence ID" value="ABV82218.1"/>
    <property type="molecule type" value="mRNA"/>
</dbReference>
<evidence type="ECO:0000313" key="2">
    <source>
        <dbReference type="EMBL" id="ABF85731.1"/>
    </source>
</evidence>
<dbReference type="EMBL" id="BT025831">
    <property type="protein sequence ID" value="ABF85731.1"/>
    <property type="molecule type" value="mRNA"/>
</dbReference>
<proteinExistence type="evidence at transcript level"/>
<dbReference type="EMBL" id="BT011540">
    <property type="protein sequence ID" value="AAS15676.1"/>
    <property type="molecule type" value="mRNA"/>
</dbReference>
<sequence length="85" mass="9786">MCVNRGCHRAEIHLTKRSRLLSSDNTKIGQKHSEPAGVQTLSKHLCFKINTLKANKHSRKRECCSISGDHTQIHTCTRPYRYIRV</sequence>
<organism evidence="1">
    <name type="scientific">Drosophila melanogaster</name>
    <name type="common">Fruit fly</name>
    <dbReference type="NCBI Taxonomy" id="7227"/>
    <lineage>
        <taxon>Eukaryota</taxon>
        <taxon>Metazoa</taxon>
        <taxon>Ecdysozoa</taxon>
        <taxon>Arthropoda</taxon>
        <taxon>Hexapoda</taxon>
        <taxon>Insecta</taxon>
        <taxon>Pterygota</taxon>
        <taxon>Neoptera</taxon>
        <taxon>Endopterygota</taxon>
        <taxon>Diptera</taxon>
        <taxon>Brachycera</taxon>
        <taxon>Muscomorpha</taxon>
        <taxon>Ephydroidea</taxon>
        <taxon>Drosophilidae</taxon>
        <taxon>Drosophila</taxon>
        <taxon>Sophophora</taxon>
    </lineage>
</organism>
<name>Q6NMW3_DROME</name>
<reference evidence="1" key="1">
    <citation type="submission" date="2004-02" db="EMBL/GenBank/DDBJ databases">
        <authorList>
            <person name="Stapleton M."/>
            <person name="Carlson J."/>
            <person name="Chavez C."/>
            <person name="Frise E."/>
            <person name="George R."/>
            <person name="Pacleb J."/>
            <person name="Park S."/>
            <person name="Wan K."/>
            <person name="Yu C."/>
            <person name="Rubin G.M."/>
            <person name="Celniker S."/>
        </authorList>
    </citation>
    <scope>NUCLEOTIDE SEQUENCE</scope>
    <source>
        <strain evidence="1">Berkeley</strain>
    </source>
</reference>
<dbReference type="AlphaFoldDB" id="Q6NMW3"/>